<keyword evidence="3" id="KW-1185">Reference proteome</keyword>
<dbReference type="EMBL" id="AP014966">
    <property type="protein sequence ID" value="BAT10300.1"/>
    <property type="molecule type" value="Genomic_DNA"/>
</dbReference>
<protein>
    <submittedName>
        <fullName evidence="2">Os10g0317950 protein</fullName>
    </submittedName>
</protein>
<feature type="region of interest" description="Disordered" evidence="1">
    <location>
        <begin position="1"/>
        <end position="73"/>
    </location>
</feature>
<proteinExistence type="predicted"/>
<feature type="compositionally biased region" description="Polar residues" evidence="1">
    <location>
        <begin position="62"/>
        <end position="73"/>
    </location>
</feature>
<evidence type="ECO:0000313" key="3">
    <source>
        <dbReference type="Proteomes" id="UP000059680"/>
    </source>
</evidence>
<dbReference type="AlphaFoldDB" id="A0A0P0XSS4"/>
<name>A0A0P0XSS4_ORYSJ</name>
<gene>
    <name evidence="2" type="ordered locus">Os10g0317950</name>
    <name evidence="2" type="ORF">OSNPB_100317950</name>
</gene>
<sequence length="73" mass="7727">MVTIRRPQLRPAHILRPAPNGISPKSFPLTSTSVCVPPGRNREGLYSSGSGHMAGSRAIPHTLTSNSAPLGIR</sequence>
<reference evidence="2 3" key="3">
    <citation type="journal article" date="2013" name="Rice">
        <title>Improvement of the Oryza sativa Nipponbare reference genome using next generation sequence and optical map data.</title>
        <authorList>
            <person name="Kawahara Y."/>
            <person name="de la Bastide M."/>
            <person name="Hamilton J.P."/>
            <person name="Kanamori H."/>
            <person name="McCombie W.R."/>
            <person name="Ouyang S."/>
            <person name="Schwartz D.C."/>
            <person name="Tanaka T."/>
            <person name="Wu J."/>
            <person name="Zhou S."/>
            <person name="Childs K.L."/>
            <person name="Davidson R.M."/>
            <person name="Lin H."/>
            <person name="Quesada-Ocampo L."/>
            <person name="Vaillancourt B."/>
            <person name="Sakai H."/>
            <person name="Lee S.S."/>
            <person name="Kim J."/>
            <person name="Numa H."/>
            <person name="Itoh T."/>
            <person name="Buell C.R."/>
            <person name="Matsumoto T."/>
        </authorList>
    </citation>
    <scope>NUCLEOTIDE SEQUENCE [LARGE SCALE GENOMIC DNA]</scope>
    <source>
        <strain evidence="3">cv. Nipponbare</strain>
    </source>
</reference>
<dbReference type="InParanoid" id="A0A0P0XSS4"/>
<evidence type="ECO:0000313" key="2">
    <source>
        <dbReference type="EMBL" id="BAT10300.1"/>
    </source>
</evidence>
<reference evidence="2 3" key="2">
    <citation type="journal article" date="2013" name="Plant Cell Physiol.">
        <title>Rice Annotation Project Database (RAP-DB): an integrative and interactive database for rice genomics.</title>
        <authorList>
            <person name="Sakai H."/>
            <person name="Lee S.S."/>
            <person name="Tanaka T."/>
            <person name="Numa H."/>
            <person name="Kim J."/>
            <person name="Kawahara Y."/>
            <person name="Wakimoto H."/>
            <person name="Yang C.C."/>
            <person name="Iwamoto M."/>
            <person name="Abe T."/>
            <person name="Yamada Y."/>
            <person name="Muto A."/>
            <person name="Inokuchi H."/>
            <person name="Ikemura T."/>
            <person name="Matsumoto T."/>
            <person name="Sasaki T."/>
            <person name="Itoh T."/>
        </authorList>
    </citation>
    <scope>NUCLEOTIDE SEQUENCE [LARGE SCALE GENOMIC DNA]</scope>
    <source>
        <strain evidence="3">cv. Nipponbare</strain>
    </source>
</reference>
<reference evidence="3" key="1">
    <citation type="journal article" date="2005" name="Nature">
        <title>The map-based sequence of the rice genome.</title>
        <authorList>
            <consortium name="International rice genome sequencing project (IRGSP)"/>
            <person name="Matsumoto T."/>
            <person name="Wu J."/>
            <person name="Kanamori H."/>
            <person name="Katayose Y."/>
            <person name="Fujisawa M."/>
            <person name="Namiki N."/>
            <person name="Mizuno H."/>
            <person name="Yamamoto K."/>
            <person name="Antonio B.A."/>
            <person name="Baba T."/>
            <person name="Sakata K."/>
            <person name="Nagamura Y."/>
            <person name="Aoki H."/>
            <person name="Arikawa K."/>
            <person name="Arita K."/>
            <person name="Bito T."/>
            <person name="Chiden Y."/>
            <person name="Fujitsuka N."/>
            <person name="Fukunaka R."/>
            <person name="Hamada M."/>
            <person name="Harada C."/>
            <person name="Hayashi A."/>
            <person name="Hijishita S."/>
            <person name="Honda M."/>
            <person name="Hosokawa S."/>
            <person name="Ichikawa Y."/>
            <person name="Idonuma A."/>
            <person name="Iijima M."/>
            <person name="Ikeda M."/>
            <person name="Ikeno M."/>
            <person name="Ito K."/>
            <person name="Ito S."/>
            <person name="Ito T."/>
            <person name="Ito Y."/>
            <person name="Ito Y."/>
            <person name="Iwabuchi A."/>
            <person name="Kamiya K."/>
            <person name="Karasawa W."/>
            <person name="Kurita K."/>
            <person name="Katagiri S."/>
            <person name="Kikuta A."/>
            <person name="Kobayashi H."/>
            <person name="Kobayashi N."/>
            <person name="Machita K."/>
            <person name="Maehara T."/>
            <person name="Masukawa M."/>
            <person name="Mizubayashi T."/>
            <person name="Mukai Y."/>
            <person name="Nagasaki H."/>
            <person name="Nagata Y."/>
            <person name="Naito S."/>
            <person name="Nakashima M."/>
            <person name="Nakama Y."/>
            <person name="Nakamichi Y."/>
            <person name="Nakamura M."/>
            <person name="Meguro A."/>
            <person name="Negishi M."/>
            <person name="Ohta I."/>
            <person name="Ohta T."/>
            <person name="Okamoto M."/>
            <person name="Ono N."/>
            <person name="Saji S."/>
            <person name="Sakaguchi M."/>
            <person name="Sakai K."/>
            <person name="Shibata M."/>
            <person name="Shimokawa T."/>
            <person name="Song J."/>
            <person name="Takazaki Y."/>
            <person name="Terasawa K."/>
            <person name="Tsugane M."/>
            <person name="Tsuji K."/>
            <person name="Ueda S."/>
            <person name="Waki K."/>
            <person name="Yamagata H."/>
            <person name="Yamamoto M."/>
            <person name="Yamamoto S."/>
            <person name="Yamane H."/>
            <person name="Yoshiki S."/>
            <person name="Yoshihara R."/>
            <person name="Yukawa K."/>
            <person name="Zhong H."/>
            <person name="Yano M."/>
            <person name="Yuan Q."/>
            <person name="Ouyang S."/>
            <person name="Liu J."/>
            <person name="Jones K.M."/>
            <person name="Gansberger K."/>
            <person name="Moffat K."/>
            <person name="Hill J."/>
            <person name="Bera J."/>
            <person name="Fadrosh D."/>
            <person name="Jin S."/>
            <person name="Johri S."/>
            <person name="Kim M."/>
            <person name="Overton L."/>
            <person name="Reardon M."/>
            <person name="Tsitrin T."/>
            <person name="Vuong H."/>
            <person name="Weaver B."/>
            <person name="Ciecko A."/>
            <person name="Tallon L."/>
            <person name="Jackson J."/>
            <person name="Pai G."/>
            <person name="Aken S.V."/>
            <person name="Utterback T."/>
            <person name="Reidmuller S."/>
            <person name="Feldblyum T."/>
            <person name="Hsiao J."/>
            <person name="Zismann V."/>
            <person name="Iobst S."/>
            <person name="de Vazeille A.R."/>
            <person name="Buell C.R."/>
            <person name="Ying K."/>
            <person name="Li Y."/>
            <person name="Lu T."/>
            <person name="Huang Y."/>
            <person name="Zhao Q."/>
            <person name="Feng Q."/>
            <person name="Zhang L."/>
            <person name="Zhu J."/>
            <person name="Weng Q."/>
            <person name="Mu J."/>
            <person name="Lu Y."/>
            <person name="Fan D."/>
            <person name="Liu Y."/>
            <person name="Guan J."/>
            <person name="Zhang Y."/>
            <person name="Yu S."/>
            <person name="Liu X."/>
            <person name="Zhang Y."/>
            <person name="Hong G."/>
            <person name="Han B."/>
            <person name="Choisne N."/>
            <person name="Demange N."/>
            <person name="Orjeda G."/>
            <person name="Samain S."/>
            <person name="Cattolico L."/>
            <person name="Pelletier E."/>
            <person name="Couloux A."/>
            <person name="Segurens B."/>
            <person name="Wincker P."/>
            <person name="D'Hont A."/>
            <person name="Scarpelli C."/>
            <person name="Weissenbach J."/>
            <person name="Salanoubat M."/>
            <person name="Quetier F."/>
            <person name="Yu Y."/>
            <person name="Kim H.R."/>
            <person name="Rambo T."/>
            <person name="Currie J."/>
            <person name="Collura K."/>
            <person name="Luo M."/>
            <person name="Yang T."/>
            <person name="Ammiraju J.S.S."/>
            <person name="Engler F."/>
            <person name="Soderlund C."/>
            <person name="Wing R.A."/>
            <person name="Palmer L.E."/>
            <person name="de la Bastide M."/>
            <person name="Spiegel L."/>
            <person name="Nascimento L."/>
            <person name="Zutavern T."/>
            <person name="O'Shaughnessy A."/>
            <person name="Dike S."/>
            <person name="Dedhia N."/>
            <person name="Preston R."/>
            <person name="Balija V."/>
            <person name="McCombie W.R."/>
            <person name="Chow T."/>
            <person name="Chen H."/>
            <person name="Chung M."/>
            <person name="Chen C."/>
            <person name="Shaw J."/>
            <person name="Wu H."/>
            <person name="Hsiao K."/>
            <person name="Chao Y."/>
            <person name="Chu M."/>
            <person name="Cheng C."/>
            <person name="Hour A."/>
            <person name="Lee P."/>
            <person name="Lin S."/>
            <person name="Lin Y."/>
            <person name="Liou J."/>
            <person name="Liu S."/>
            <person name="Hsing Y."/>
            <person name="Raghuvanshi S."/>
            <person name="Mohanty A."/>
            <person name="Bharti A.K."/>
            <person name="Gaur A."/>
            <person name="Gupta V."/>
            <person name="Kumar D."/>
            <person name="Ravi V."/>
            <person name="Vij S."/>
            <person name="Kapur A."/>
            <person name="Khurana P."/>
            <person name="Khurana P."/>
            <person name="Khurana J.P."/>
            <person name="Tyagi A.K."/>
            <person name="Gaikwad K."/>
            <person name="Singh A."/>
            <person name="Dalal V."/>
            <person name="Srivastava S."/>
            <person name="Dixit A."/>
            <person name="Pal A.K."/>
            <person name="Ghazi I.A."/>
            <person name="Yadav M."/>
            <person name="Pandit A."/>
            <person name="Bhargava A."/>
            <person name="Sureshbabu K."/>
            <person name="Batra K."/>
            <person name="Sharma T.R."/>
            <person name="Mohapatra T."/>
            <person name="Singh N.K."/>
            <person name="Messing J."/>
            <person name="Nelson A.B."/>
            <person name="Fuks G."/>
            <person name="Kavchok S."/>
            <person name="Keizer G."/>
            <person name="Linton E."/>
            <person name="Llaca V."/>
            <person name="Song R."/>
            <person name="Tanyolac B."/>
            <person name="Young S."/>
            <person name="Ho-Il K."/>
            <person name="Hahn J.H."/>
            <person name="Sangsakoo G."/>
            <person name="Vanavichit A."/>
            <person name="de Mattos Luiz.A.T."/>
            <person name="Zimmer P.D."/>
            <person name="Malone G."/>
            <person name="Dellagostin O."/>
            <person name="de Oliveira A.C."/>
            <person name="Bevan M."/>
            <person name="Bancroft I."/>
            <person name="Minx P."/>
            <person name="Cordum H."/>
            <person name="Wilson R."/>
            <person name="Cheng Z."/>
            <person name="Jin W."/>
            <person name="Jiang J."/>
            <person name="Leong S.A."/>
            <person name="Iwama H."/>
            <person name="Gojobori T."/>
            <person name="Itoh T."/>
            <person name="Niimura Y."/>
            <person name="Fujii Y."/>
            <person name="Habara T."/>
            <person name="Sakai H."/>
            <person name="Sato Y."/>
            <person name="Wilson G."/>
            <person name="Kumar K."/>
            <person name="McCouch S."/>
            <person name="Juretic N."/>
            <person name="Hoen D."/>
            <person name="Wright S."/>
            <person name="Bruskiewich R."/>
            <person name="Bureau T."/>
            <person name="Miyao A."/>
            <person name="Hirochika H."/>
            <person name="Nishikawa T."/>
            <person name="Kadowaki K."/>
            <person name="Sugiura M."/>
            <person name="Burr B."/>
            <person name="Sasaki T."/>
        </authorList>
    </citation>
    <scope>NUCLEOTIDE SEQUENCE [LARGE SCALE GENOMIC DNA]</scope>
    <source>
        <strain evidence="3">cv. Nipponbare</strain>
    </source>
</reference>
<dbReference type="Gramene" id="Os10t0317950-00">
    <property type="protein sequence ID" value="Os10t0317950-00"/>
    <property type="gene ID" value="Os10g0317950"/>
</dbReference>
<dbReference type="Proteomes" id="UP000059680">
    <property type="component" value="Chromosome 10"/>
</dbReference>
<accession>A0A0P0XSS4</accession>
<evidence type="ECO:0000256" key="1">
    <source>
        <dbReference type="SAM" id="MobiDB-lite"/>
    </source>
</evidence>
<dbReference type="PaxDb" id="39947-A0A0P0XSS4"/>
<organism evidence="2 3">
    <name type="scientific">Oryza sativa subsp. japonica</name>
    <name type="common">Rice</name>
    <dbReference type="NCBI Taxonomy" id="39947"/>
    <lineage>
        <taxon>Eukaryota</taxon>
        <taxon>Viridiplantae</taxon>
        <taxon>Streptophyta</taxon>
        <taxon>Embryophyta</taxon>
        <taxon>Tracheophyta</taxon>
        <taxon>Spermatophyta</taxon>
        <taxon>Magnoliopsida</taxon>
        <taxon>Liliopsida</taxon>
        <taxon>Poales</taxon>
        <taxon>Poaceae</taxon>
        <taxon>BOP clade</taxon>
        <taxon>Oryzoideae</taxon>
        <taxon>Oryzeae</taxon>
        <taxon>Oryzinae</taxon>
        <taxon>Oryza</taxon>
        <taxon>Oryza sativa</taxon>
    </lineage>
</organism>